<feature type="region of interest" description="Disordered" evidence="6">
    <location>
        <begin position="169"/>
        <end position="194"/>
    </location>
</feature>
<evidence type="ECO:0000313" key="10">
    <source>
        <dbReference type="Proteomes" id="UP000544134"/>
    </source>
</evidence>
<protein>
    <submittedName>
        <fullName evidence="9">SET domain-containing protein-lysine N-methyltransferase</fullName>
    </submittedName>
</protein>
<evidence type="ECO:0000256" key="2">
    <source>
        <dbReference type="ARBA" id="ARBA00022454"/>
    </source>
</evidence>
<organism evidence="9 10">
    <name type="scientific">Paraburkholderia polaris</name>
    <dbReference type="NCBI Taxonomy" id="2728848"/>
    <lineage>
        <taxon>Bacteria</taxon>
        <taxon>Pseudomonadati</taxon>
        <taxon>Pseudomonadota</taxon>
        <taxon>Betaproteobacteria</taxon>
        <taxon>Burkholderiales</taxon>
        <taxon>Burkholderiaceae</taxon>
        <taxon>Paraburkholderia</taxon>
    </lineage>
</organism>
<dbReference type="SMART" id="SM00317">
    <property type="entry name" value="SET"/>
    <property type="match status" value="1"/>
</dbReference>
<keyword evidence="5" id="KW-0949">S-adenosyl-L-methionine</keyword>
<name>A0A848IMV4_9BURK</name>
<dbReference type="GO" id="GO:0005694">
    <property type="term" value="C:chromosome"/>
    <property type="evidence" value="ECO:0007669"/>
    <property type="project" value="UniProtKB-SubCell"/>
</dbReference>
<gene>
    <name evidence="9" type="ORF">HHL24_26725</name>
</gene>
<dbReference type="InterPro" id="IPR001214">
    <property type="entry name" value="SET_dom"/>
</dbReference>
<dbReference type="InterPro" id="IPR050777">
    <property type="entry name" value="SET2_Histone-Lys_MeTrsfase"/>
</dbReference>
<sequence length="216" mass="23496">MSNSIVVRQDARQIRRIAVRRSAIHGRGVFALRRLHAEEVLVEYAGERVDWTIAASRPPADPEHPDLTYFFDIGDGTVIDGAAGGNSSRWINHSCAPNCEAVDYGGRIFICALRTISEGEELSIDYGLMVDGRITRALRERFACLCGAPNCRGTLLALRTKKRRGAHHAHAEQAVGTLASQASPPAPAPPDIRGLERTGERIAACSNQQTEVDEVA</sequence>
<evidence type="ECO:0000256" key="3">
    <source>
        <dbReference type="ARBA" id="ARBA00022603"/>
    </source>
</evidence>
<dbReference type="Proteomes" id="UP000544134">
    <property type="component" value="Unassembled WGS sequence"/>
</dbReference>
<keyword evidence="10" id="KW-1185">Reference proteome</keyword>
<dbReference type="PANTHER" id="PTHR22884">
    <property type="entry name" value="SET DOMAIN PROTEINS"/>
    <property type="match status" value="1"/>
</dbReference>
<keyword evidence="4 9" id="KW-0808">Transferase</keyword>
<dbReference type="PROSITE" id="PS50280">
    <property type="entry name" value="SET"/>
    <property type="match status" value="1"/>
</dbReference>
<dbReference type="InterPro" id="IPR046341">
    <property type="entry name" value="SET_dom_sf"/>
</dbReference>
<feature type="domain" description="SET" evidence="7">
    <location>
        <begin position="15"/>
        <end position="127"/>
    </location>
</feature>
<feature type="domain" description="Post-SET" evidence="8">
    <location>
        <begin position="140"/>
        <end position="156"/>
    </location>
</feature>
<dbReference type="GO" id="GO:0032259">
    <property type="term" value="P:methylation"/>
    <property type="evidence" value="ECO:0007669"/>
    <property type="project" value="UniProtKB-KW"/>
</dbReference>
<dbReference type="InterPro" id="IPR003616">
    <property type="entry name" value="Post-SET_dom"/>
</dbReference>
<evidence type="ECO:0000256" key="5">
    <source>
        <dbReference type="ARBA" id="ARBA00022691"/>
    </source>
</evidence>
<proteinExistence type="predicted"/>
<evidence type="ECO:0000259" key="7">
    <source>
        <dbReference type="PROSITE" id="PS50280"/>
    </source>
</evidence>
<dbReference type="Gene3D" id="2.170.270.10">
    <property type="entry name" value="SET domain"/>
    <property type="match status" value="1"/>
</dbReference>
<comment type="caution">
    <text evidence="9">The sequence shown here is derived from an EMBL/GenBank/DDBJ whole genome shotgun (WGS) entry which is preliminary data.</text>
</comment>
<evidence type="ECO:0000256" key="1">
    <source>
        <dbReference type="ARBA" id="ARBA00004286"/>
    </source>
</evidence>
<accession>A0A848IMV4</accession>
<dbReference type="SMART" id="SM00508">
    <property type="entry name" value="PostSET"/>
    <property type="match status" value="1"/>
</dbReference>
<dbReference type="SUPFAM" id="SSF82199">
    <property type="entry name" value="SET domain"/>
    <property type="match status" value="1"/>
</dbReference>
<dbReference type="AlphaFoldDB" id="A0A848IMV4"/>
<dbReference type="EMBL" id="JABBGJ010000031">
    <property type="protein sequence ID" value="NMM01519.1"/>
    <property type="molecule type" value="Genomic_DNA"/>
</dbReference>
<evidence type="ECO:0000256" key="6">
    <source>
        <dbReference type="SAM" id="MobiDB-lite"/>
    </source>
</evidence>
<reference evidence="9 10" key="1">
    <citation type="submission" date="2020-04" db="EMBL/GenBank/DDBJ databases">
        <title>Paraburkholderia sp. RP-4-7 isolated from soil.</title>
        <authorList>
            <person name="Dahal R.H."/>
        </authorList>
    </citation>
    <scope>NUCLEOTIDE SEQUENCE [LARGE SCALE GENOMIC DNA]</scope>
    <source>
        <strain evidence="9 10">RP-4-7</strain>
    </source>
</reference>
<evidence type="ECO:0000313" key="9">
    <source>
        <dbReference type="EMBL" id="NMM01519.1"/>
    </source>
</evidence>
<dbReference type="GO" id="GO:0008168">
    <property type="term" value="F:methyltransferase activity"/>
    <property type="evidence" value="ECO:0007669"/>
    <property type="project" value="UniProtKB-KW"/>
</dbReference>
<evidence type="ECO:0000256" key="4">
    <source>
        <dbReference type="ARBA" id="ARBA00022679"/>
    </source>
</evidence>
<evidence type="ECO:0000259" key="8">
    <source>
        <dbReference type="PROSITE" id="PS50868"/>
    </source>
</evidence>
<dbReference type="Pfam" id="PF00856">
    <property type="entry name" value="SET"/>
    <property type="match status" value="1"/>
</dbReference>
<dbReference type="PROSITE" id="PS50868">
    <property type="entry name" value="POST_SET"/>
    <property type="match status" value="1"/>
</dbReference>
<keyword evidence="2" id="KW-0158">Chromosome</keyword>
<comment type="subcellular location">
    <subcellularLocation>
        <location evidence="1">Chromosome</location>
    </subcellularLocation>
</comment>
<keyword evidence="3 9" id="KW-0489">Methyltransferase</keyword>